<evidence type="ECO:0000313" key="5">
    <source>
        <dbReference type="EMBL" id="SFK65822.1"/>
    </source>
</evidence>
<dbReference type="InterPro" id="IPR049712">
    <property type="entry name" value="Poly_export"/>
</dbReference>
<dbReference type="InterPro" id="IPR019554">
    <property type="entry name" value="Soluble_ligand-bd"/>
</dbReference>
<evidence type="ECO:0000259" key="3">
    <source>
        <dbReference type="Pfam" id="PF02563"/>
    </source>
</evidence>
<evidence type="ECO:0000313" key="6">
    <source>
        <dbReference type="Proteomes" id="UP000199473"/>
    </source>
</evidence>
<dbReference type="AlphaFoldDB" id="A0A1I4BAK3"/>
<dbReference type="Pfam" id="PF10531">
    <property type="entry name" value="SLBB"/>
    <property type="match status" value="1"/>
</dbReference>
<evidence type="ECO:0000256" key="2">
    <source>
        <dbReference type="SAM" id="SignalP"/>
    </source>
</evidence>
<dbReference type="InterPro" id="IPR003715">
    <property type="entry name" value="Poly_export_N"/>
</dbReference>
<evidence type="ECO:0000259" key="4">
    <source>
        <dbReference type="Pfam" id="PF10531"/>
    </source>
</evidence>
<protein>
    <submittedName>
        <fullName evidence="5">Polysaccharide export outer membrane protein</fullName>
    </submittedName>
</protein>
<reference evidence="5 6" key="1">
    <citation type="submission" date="2016-10" db="EMBL/GenBank/DDBJ databases">
        <authorList>
            <person name="de Groot N.N."/>
        </authorList>
    </citation>
    <scope>NUCLEOTIDE SEQUENCE [LARGE SCALE GENOMIC DNA]</scope>
    <source>
        <strain evidence="5 6">DSM 19981</strain>
    </source>
</reference>
<feature type="domain" description="Soluble ligand binding" evidence="4">
    <location>
        <begin position="116"/>
        <end position="164"/>
    </location>
</feature>
<dbReference type="PANTHER" id="PTHR33619">
    <property type="entry name" value="POLYSACCHARIDE EXPORT PROTEIN GFCE-RELATED"/>
    <property type="match status" value="1"/>
</dbReference>
<dbReference type="STRING" id="1123062.SAMN02745775_105135"/>
<feature type="domain" description="Polysaccharide export protein N-terminal" evidence="3">
    <location>
        <begin position="34"/>
        <end position="110"/>
    </location>
</feature>
<evidence type="ECO:0000256" key="1">
    <source>
        <dbReference type="ARBA" id="ARBA00022729"/>
    </source>
</evidence>
<dbReference type="GO" id="GO:0015159">
    <property type="term" value="F:polysaccharide transmembrane transporter activity"/>
    <property type="evidence" value="ECO:0007669"/>
    <property type="project" value="InterPro"/>
</dbReference>
<proteinExistence type="predicted"/>
<name>A0A1I4BAK3_9PROT</name>
<feature type="signal peptide" evidence="2">
    <location>
        <begin position="1"/>
        <end position="22"/>
    </location>
</feature>
<feature type="chain" id="PRO_5011653085" evidence="2">
    <location>
        <begin position="23"/>
        <end position="190"/>
    </location>
</feature>
<accession>A0A1I4BAK3</accession>
<gene>
    <name evidence="5" type="ORF">SAMN02745775_105135</name>
</gene>
<dbReference type="OrthoDB" id="197007at2"/>
<sequence length="190" mass="20809">MTSRRLALLLPLLPALGLAACANPGLDLPPLPDASRSSYRLGPEDQLRVTVFNDPRLTGEFRVTDAGTIALPLIGSIQAAGRTTAEVERAVEQSMRDKNLFRDPSAAVEVMTYRPVFVLGQVERGGQFPYQPGMTTLTAIAVAGGFNYRALRDYVSLTRVTEEGRAQEFRASRQALLQPGDVVTVFERRF</sequence>
<organism evidence="5 6">
    <name type="scientific">Falsiroseomonas stagni DSM 19981</name>
    <dbReference type="NCBI Taxonomy" id="1123062"/>
    <lineage>
        <taxon>Bacteria</taxon>
        <taxon>Pseudomonadati</taxon>
        <taxon>Pseudomonadota</taxon>
        <taxon>Alphaproteobacteria</taxon>
        <taxon>Acetobacterales</taxon>
        <taxon>Roseomonadaceae</taxon>
        <taxon>Falsiroseomonas</taxon>
    </lineage>
</organism>
<dbReference type="Proteomes" id="UP000199473">
    <property type="component" value="Unassembled WGS sequence"/>
</dbReference>
<dbReference type="PANTHER" id="PTHR33619:SF3">
    <property type="entry name" value="POLYSACCHARIDE EXPORT PROTEIN GFCE-RELATED"/>
    <property type="match status" value="1"/>
</dbReference>
<dbReference type="RefSeq" id="WP_092960662.1">
    <property type="nucleotide sequence ID" value="NZ_FOSQ01000005.1"/>
</dbReference>
<dbReference type="Gene3D" id="3.30.1950.10">
    <property type="entry name" value="wza like domain"/>
    <property type="match status" value="1"/>
</dbReference>
<keyword evidence="1 2" id="KW-0732">Signal</keyword>
<dbReference type="Pfam" id="PF02563">
    <property type="entry name" value="Poly_export"/>
    <property type="match status" value="1"/>
</dbReference>
<keyword evidence="6" id="KW-1185">Reference proteome</keyword>
<dbReference type="PROSITE" id="PS51257">
    <property type="entry name" value="PROKAR_LIPOPROTEIN"/>
    <property type="match status" value="1"/>
</dbReference>
<dbReference type="Gene3D" id="3.10.560.10">
    <property type="entry name" value="Outer membrane lipoprotein wza domain like"/>
    <property type="match status" value="1"/>
</dbReference>
<dbReference type="EMBL" id="FOSQ01000005">
    <property type="protein sequence ID" value="SFK65822.1"/>
    <property type="molecule type" value="Genomic_DNA"/>
</dbReference>